<comment type="pathway">
    <text evidence="2">Porphyrin-containing compound metabolism.</text>
</comment>
<feature type="region of interest" description="Disordered" evidence="3">
    <location>
        <begin position="335"/>
        <end position="409"/>
    </location>
</feature>
<feature type="region of interest" description="Disordered" evidence="3">
    <location>
        <begin position="296"/>
        <end position="322"/>
    </location>
</feature>
<protein>
    <recommendedName>
        <fullName evidence="1">magnesium chelatase</fullName>
        <ecNumber evidence="1">6.6.1.1</ecNumber>
    </recommendedName>
</protein>
<dbReference type="AlphaFoldDB" id="A0A9P6LW59"/>
<dbReference type="Pfam" id="PF17863">
    <property type="entry name" value="AAA_lid_2"/>
    <property type="match status" value="1"/>
</dbReference>
<feature type="compositionally biased region" description="Low complexity" evidence="3">
    <location>
        <begin position="303"/>
        <end position="314"/>
    </location>
</feature>
<dbReference type="Proteomes" id="UP000749646">
    <property type="component" value="Unassembled WGS sequence"/>
</dbReference>
<dbReference type="InterPro" id="IPR041628">
    <property type="entry name" value="ChlI/MoxR_AAA_lid"/>
</dbReference>
<evidence type="ECO:0000313" key="6">
    <source>
        <dbReference type="Proteomes" id="UP000749646"/>
    </source>
</evidence>
<feature type="region of interest" description="Disordered" evidence="3">
    <location>
        <begin position="1"/>
        <end position="79"/>
    </location>
</feature>
<organism evidence="5 6">
    <name type="scientific">Modicella reniformis</name>
    <dbReference type="NCBI Taxonomy" id="1440133"/>
    <lineage>
        <taxon>Eukaryota</taxon>
        <taxon>Fungi</taxon>
        <taxon>Fungi incertae sedis</taxon>
        <taxon>Mucoromycota</taxon>
        <taxon>Mortierellomycotina</taxon>
        <taxon>Mortierellomycetes</taxon>
        <taxon>Mortierellales</taxon>
        <taxon>Mortierellaceae</taxon>
        <taxon>Modicella</taxon>
    </lineage>
</organism>
<feature type="domain" description="ChlI/MoxR AAA lid" evidence="4">
    <location>
        <begin position="235"/>
        <end position="289"/>
    </location>
</feature>
<dbReference type="EC" id="6.6.1.1" evidence="1"/>
<evidence type="ECO:0000259" key="4">
    <source>
        <dbReference type="Pfam" id="PF17863"/>
    </source>
</evidence>
<dbReference type="PANTHER" id="PTHR11603:SF132">
    <property type="entry name" value="C2H2-TYPE DOMAIN-CONTAINING PROTEIN"/>
    <property type="match status" value="1"/>
</dbReference>
<feature type="compositionally biased region" description="Basic and acidic residues" evidence="3">
    <location>
        <begin position="385"/>
        <end position="400"/>
    </location>
</feature>
<feature type="compositionally biased region" description="Basic and acidic residues" evidence="3">
    <location>
        <begin position="1"/>
        <end position="22"/>
    </location>
</feature>
<dbReference type="InterPro" id="IPR052041">
    <property type="entry name" value="Nucleic_acid_metab_PIN/TRAM"/>
</dbReference>
<proteinExistence type="predicted"/>
<evidence type="ECO:0000256" key="1">
    <source>
        <dbReference type="ARBA" id="ARBA00012825"/>
    </source>
</evidence>
<keyword evidence="6" id="KW-1185">Reference proteome</keyword>
<evidence type="ECO:0000256" key="3">
    <source>
        <dbReference type="SAM" id="MobiDB-lite"/>
    </source>
</evidence>
<accession>A0A9P6LW59</accession>
<sequence>MTLRRSESRSKSASDALVDHFLNRSRKSTQLSPTSADQTSTDGSSNRRAQPQYGPTLSHLSVGGGASVSSGKAPVTPVDFTFPRRRHESVSNTAGYGSIGGETPGTTYSGRRTAQAIILDGLENASQEVYAILLEMIINKEINDRNRYVFPDLIIVAIFRTPSVPDNIPRQLLDYFAINGSYQFSTPQSRIQPVPVRRHALFRRTEWDELSKRMKLVTISNDMMRYVRDVIVGIRMHEAVHGGLTGRAALDLEAILKTLAAIFQATFVTPDLVTIAAEKVFSHRLELKSSRRRKMHAAANRALLSTSSSPTPTLRQGPTRGKTVLRGYQESYRHQEEAFARRKARRNSASSEQSSEEGASFVEITDSEDDTSSGDTGVIAGGTPKDYEHQQEDEVEHVADPEEEMTAADVVQDVLRVVYPPT</sequence>
<dbReference type="Gene3D" id="1.10.8.80">
    <property type="entry name" value="Magnesium chelatase subunit I, C-Terminal domain"/>
    <property type="match status" value="1"/>
</dbReference>
<dbReference type="GO" id="GO:0016851">
    <property type="term" value="F:magnesium chelatase activity"/>
    <property type="evidence" value="ECO:0007669"/>
    <property type="project" value="UniProtKB-EC"/>
</dbReference>
<evidence type="ECO:0000256" key="2">
    <source>
        <dbReference type="ARBA" id="ARBA00023444"/>
    </source>
</evidence>
<name>A0A9P6LW59_9FUNG</name>
<evidence type="ECO:0000313" key="5">
    <source>
        <dbReference type="EMBL" id="KAF9946506.1"/>
    </source>
</evidence>
<feature type="compositionally biased region" description="Low complexity" evidence="3">
    <location>
        <begin position="347"/>
        <end position="360"/>
    </location>
</feature>
<feature type="compositionally biased region" description="Polar residues" evidence="3">
    <location>
        <begin position="28"/>
        <end position="59"/>
    </location>
</feature>
<gene>
    <name evidence="5" type="ORF">BGZ65_009643</name>
</gene>
<comment type="caution">
    <text evidence="5">The sequence shown here is derived from an EMBL/GenBank/DDBJ whole genome shotgun (WGS) entry which is preliminary data.</text>
</comment>
<dbReference type="EMBL" id="JAAAHW010007745">
    <property type="protein sequence ID" value="KAF9946506.1"/>
    <property type="molecule type" value="Genomic_DNA"/>
</dbReference>
<dbReference type="PANTHER" id="PTHR11603">
    <property type="entry name" value="AAA FAMILY ATPASE"/>
    <property type="match status" value="1"/>
</dbReference>
<dbReference type="OrthoDB" id="5582146at2759"/>
<reference evidence="5" key="1">
    <citation type="journal article" date="2020" name="Fungal Divers.">
        <title>Resolving the Mortierellaceae phylogeny through synthesis of multi-gene phylogenetics and phylogenomics.</title>
        <authorList>
            <person name="Vandepol N."/>
            <person name="Liber J."/>
            <person name="Desiro A."/>
            <person name="Na H."/>
            <person name="Kennedy M."/>
            <person name="Barry K."/>
            <person name="Grigoriev I.V."/>
            <person name="Miller A.N."/>
            <person name="O'Donnell K."/>
            <person name="Stajich J.E."/>
            <person name="Bonito G."/>
        </authorList>
    </citation>
    <scope>NUCLEOTIDE SEQUENCE</scope>
    <source>
        <strain evidence="5">MES-2147</strain>
    </source>
</reference>